<feature type="domain" description="OmpA-like" evidence="3">
    <location>
        <begin position="92"/>
        <end position="245"/>
    </location>
</feature>
<evidence type="ECO:0000259" key="3">
    <source>
        <dbReference type="PROSITE" id="PS51123"/>
    </source>
</evidence>
<dbReference type="InterPro" id="IPR050330">
    <property type="entry name" value="Bact_OuterMem_StrucFunc"/>
</dbReference>
<comment type="caution">
    <text evidence="4">The sequence shown here is derived from an EMBL/GenBank/DDBJ whole genome shotgun (WGS) entry which is preliminary data.</text>
</comment>
<dbReference type="Proteomes" id="UP000240481">
    <property type="component" value="Unassembled WGS sequence"/>
</dbReference>
<dbReference type="RefSeq" id="WP_048899584.1">
    <property type="nucleotide sequence ID" value="NZ_AP024852.1"/>
</dbReference>
<evidence type="ECO:0000313" key="5">
    <source>
        <dbReference type="Proteomes" id="UP000240481"/>
    </source>
</evidence>
<organism evidence="4 5">
    <name type="scientific">Photobacterium swingsii</name>
    <dbReference type="NCBI Taxonomy" id="680026"/>
    <lineage>
        <taxon>Bacteria</taxon>
        <taxon>Pseudomonadati</taxon>
        <taxon>Pseudomonadota</taxon>
        <taxon>Gammaproteobacteria</taxon>
        <taxon>Vibrionales</taxon>
        <taxon>Vibrionaceae</taxon>
        <taxon>Photobacterium</taxon>
    </lineage>
</organism>
<name>A0A0J8XX01_9GAMM</name>
<sequence>MSEHHELLEDEGAGYLISVSDMMSGLLLVFIITLVAFIINFQDAIQKQNEVTETRKEVVRKLTNTEQIRNELLQDLKDRLKKEKIDVEIDTRHGVLRLTEKAVLFKTAADTLSERYRNNLRTIGIVLNEVIPCYAENPPSNIACSNLDQTKGKIDAVFIEGHTDNVPMKSSRIKDNWELSANRAIAAYRLVVPNSVLDNLRNISGQPIFSVSGYGEGRPVDGHNHSVPTPDGVNRRIDLRFIMTPPALTEPQRALIAWGAK</sequence>
<protein>
    <recommendedName>
        <fullName evidence="3">OmpA-like domain-containing protein</fullName>
    </recommendedName>
</protein>
<evidence type="ECO:0000256" key="1">
    <source>
        <dbReference type="PROSITE-ProRule" id="PRU00473"/>
    </source>
</evidence>
<gene>
    <name evidence="4" type="ORF">C9I94_05525</name>
</gene>
<dbReference type="STRING" id="680026.AB733_15530"/>
<dbReference type="SUPFAM" id="SSF103088">
    <property type="entry name" value="OmpA-like"/>
    <property type="match status" value="1"/>
</dbReference>
<reference evidence="4 5" key="1">
    <citation type="submission" date="2018-01" db="EMBL/GenBank/DDBJ databases">
        <title>Whole genome sequencing of Histamine producing bacteria.</title>
        <authorList>
            <person name="Butler K."/>
        </authorList>
    </citation>
    <scope>NUCLEOTIDE SEQUENCE [LARGE SCALE GENOMIC DNA]</scope>
    <source>
        <strain evidence="4 5">DSM 24669</strain>
    </source>
</reference>
<dbReference type="AlphaFoldDB" id="A0A0J8XX01"/>
<keyword evidence="1 2" id="KW-0472">Membrane</keyword>
<keyword evidence="2" id="KW-1133">Transmembrane helix</keyword>
<accession>A0A0J8XX01</accession>
<dbReference type="Pfam" id="PF00691">
    <property type="entry name" value="OmpA"/>
    <property type="match status" value="1"/>
</dbReference>
<feature type="transmembrane region" description="Helical" evidence="2">
    <location>
        <begin position="12"/>
        <end position="39"/>
    </location>
</feature>
<dbReference type="GO" id="GO:0016020">
    <property type="term" value="C:membrane"/>
    <property type="evidence" value="ECO:0007669"/>
    <property type="project" value="UniProtKB-UniRule"/>
</dbReference>
<evidence type="ECO:0000313" key="4">
    <source>
        <dbReference type="EMBL" id="PSW26012.1"/>
    </source>
</evidence>
<evidence type="ECO:0000256" key="2">
    <source>
        <dbReference type="SAM" id="Phobius"/>
    </source>
</evidence>
<dbReference type="PANTHER" id="PTHR30329">
    <property type="entry name" value="STATOR ELEMENT OF FLAGELLAR MOTOR COMPLEX"/>
    <property type="match status" value="1"/>
</dbReference>
<dbReference type="OrthoDB" id="9815217at2"/>
<keyword evidence="5" id="KW-1185">Reference proteome</keyword>
<dbReference type="InterPro" id="IPR036737">
    <property type="entry name" value="OmpA-like_sf"/>
</dbReference>
<dbReference type="EMBL" id="PYLZ01000002">
    <property type="protein sequence ID" value="PSW26012.1"/>
    <property type="molecule type" value="Genomic_DNA"/>
</dbReference>
<dbReference type="PROSITE" id="PS51123">
    <property type="entry name" value="OMPA_2"/>
    <property type="match status" value="1"/>
</dbReference>
<proteinExistence type="predicted"/>
<dbReference type="Gene3D" id="3.30.1330.60">
    <property type="entry name" value="OmpA-like domain"/>
    <property type="match status" value="1"/>
</dbReference>
<dbReference type="InterPro" id="IPR006665">
    <property type="entry name" value="OmpA-like"/>
</dbReference>
<dbReference type="PANTHER" id="PTHR30329:SF20">
    <property type="entry name" value="EXPORTED PROTEIN"/>
    <property type="match status" value="1"/>
</dbReference>
<keyword evidence="2" id="KW-0812">Transmembrane</keyword>